<comment type="caution">
    <text evidence="4">The sequence shown here is derived from an EMBL/GenBank/DDBJ whole genome shotgun (WGS) entry which is preliminary data.</text>
</comment>
<evidence type="ECO:0000256" key="2">
    <source>
        <dbReference type="SAM" id="MobiDB-lite"/>
    </source>
</evidence>
<organism evidence="4 5">
    <name type="scientific">Orenia metallireducens</name>
    <dbReference type="NCBI Taxonomy" id="1413210"/>
    <lineage>
        <taxon>Bacteria</taxon>
        <taxon>Bacillati</taxon>
        <taxon>Bacillota</taxon>
        <taxon>Clostridia</taxon>
        <taxon>Halanaerobiales</taxon>
        <taxon>Halobacteroidaceae</taxon>
        <taxon>Orenia</taxon>
    </lineage>
</organism>
<proteinExistence type="predicted"/>
<evidence type="ECO:0008006" key="6">
    <source>
        <dbReference type="Google" id="ProtNLM"/>
    </source>
</evidence>
<evidence type="ECO:0000313" key="5">
    <source>
        <dbReference type="Proteomes" id="UP000093514"/>
    </source>
</evidence>
<feature type="chain" id="PRO_5008642891" description="Periplasmic heavy metal sensor" evidence="3">
    <location>
        <begin position="24"/>
        <end position="225"/>
    </location>
</feature>
<sequence>MKKLLSLAFIMGLLLTVTPLALAHGGRGASQQGSLELSKEMLEKVSDLQAEYYEKVDEVQDQLRVKNRELNKLYTDKEAKDKDIIKLRKEIKKLDNKIFDLRTAKYLELRKIVPVEQLAAITKKMHGNGQGMMNGNMMGMMKNMHGNGQGMMNGNMMGMMEKMHGNGQEIMSGNMMDMMKKMCGDGQGTMGGNMKNEGHGHSITEDNNMTDHTVKEENKNDKMSN</sequence>
<feature type="compositionally biased region" description="Basic and acidic residues" evidence="2">
    <location>
        <begin position="212"/>
        <end position="225"/>
    </location>
</feature>
<evidence type="ECO:0000256" key="1">
    <source>
        <dbReference type="SAM" id="Coils"/>
    </source>
</evidence>
<dbReference type="OrthoDB" id="9971625at2"/>
<name>A0A1C0A7X6_9FIRM</name>
<accession>A0A1C0A7X6</accession>
<keyword evidence="5" id="KW-1185">Reference proteome</keyword>
<dbReference type="Proteomes" id="UP000093514">
    <property type="component" value="Unassembled WGS sequence"/>
</dbReference>
<protein>
    <recommendedName>
        <fullName evidence="6">Periplasmic heavy metal sensor</fullName>
    </recommendedName>
</protein>
<dbReference type="Gene3D" id="1.20.120.1490">
    <property type="match status" value="1"/>
</dbReference>
<evidence type="ECO:0000256" key="3">
    <source>
        <dbReference type="SAM" id="SignalP"/>
    </source>
</evidence>
<evidence type="ECO:0000313" key="4">
    <source>
        <dbReference type="EMBL" id="OCL26337.1"/>
    </source>
</evidence>
<feature type="region of interest" description="Disordered" evidence="2">
    <location>
        <begin position="190"/>
        <end position="225"/>
    </location>
</feature>
<dbReference type="RefSeq" id="WP_068718060.1">
    <property type="nucleotide sequence ID" value="NZ_LWDV01000009.1"/>
</dbReference>
<keyword evidence="3" id="KW-0732">Signal</keyword>
<gene>
    <name evidence="4" type="ORF">U472_10035</name>
</gene>
<dbReference type="AlphaFoldDB" id="A0A1C0A7X6"/>
<feature type="coiled-coil region" evidence="1">
    <location>
        <begin position="56"/>
        <end position="104"/>
    </location>
</feature>
<reference evidence="4 5" key="2">
    <citation type="submission" date="2016-08" db="EMBL/GenBank/DDBJ databases">
        <title>Orenia metallireducens sp. nov. strain Z6, a Novel Metal-reducing Firmicute from the Deep Subsurface.</title>
        <authorList>
            <person name="Maxim B.I."/>
            <person name="Kenneth K."/>
            <person name="Flynn T.M."/>
            <person name="Oloughlin E.J."/>
            <person name="Locke R.A."/>
            <person name="Weber J.R."/>
            <person name="Egan S.M."/>
            <person name="Mackie R.I."/>
            <person name="Cann I.K."/>
        </authorList>
    </citation>
    <scope>NUCLEOTIDE SEQUENCE [LARGE SCALE GENOMIC DNA]</scope>
    <source>
        <strain evidence="4 5">Z6</strain>
    </source>
</reference>
<feature type="signal peptide" evidence="3">
    <location>
        <begin position="1"/>
        <end position="23"/>
    </location>
</feature>
<dbReference type="EMBL" id="LWDV01000009">
    <property type="protein sequence ID" value="OCL26337.1"/>
    <property type="molecule type" value="Genomic_DNA"/>
</dbReference>
<keyword evidence="1" id="KW-0175">Coiled coil</keyword>
<reference evidence="5" key="1">
    <citation type="submission" date="2016-07" db="EMBL/GenBank/DDBJ databases">
        <authorList>
            <person name="Florea S."/>
            <person name="Webb J.S."/>
            <person name="Jaromczyk J."/>
            <person name="Schardl C.L."/>
        </authorList>
    </citation>
    <scope>NUCLEOTIDE SEQUENCE [LARGE SCALE GENOMIC DNA]</scope>
    <source>
        <strain evidence="5">Z6</strain>
    </source>
</reference>